<dbReference type="PANTHER" id="PTHR30448:SF0">
    <property type="entry name" value="RNASE ADAPTER PROTEIN RAPZ"/>
    <property type="match status" value="1"/>
</dbReference>
<dbReference type="InterPro" id="IPR053930">
    <property type="entry name" value="RapZ-like_N"/>
</dbReference>
<evidence type="ECO:0000256" key="2">
    <source>
        <dbReference type="ARBA" id="ARBA00022840"/>
    </source>
</evidence>
<keyword evidence="1 4" id="KW-0547">Nucleotide-binding</keyword>
<keyword evidence="8" id="KW-1185">Reference proteome</keyword>
<dbReference type="HAMAP" id="MF_00636">
    <property type="entry name" value="RapZ_like"/>
    <property type="match status" value="1"/>
</dbReference>
<dbReference type="PANTHER" id="PTHR30448">
    <property type="entry name" value="RNASE ADAPTER PROTEIN RAPZ"/>
    <property type="match status" value="1"/>
</dbReference>
<keyword evidence="3 4" id="KW-0342">GTP-binding</keyword>
<protein>
    <submittedName>
        <fullName evidence="7">RNase adapter RapZ</fullName>
    </submittedName>
</protein>
<dbReference type="InterPro" id="IPR005337">
    <property type="entry name" value="RapZ-like"/>
</dbReference>
<evidence type="ECO:0000259" key="5">
    <source>
        <dbReference type="Pfam" id="PF03668"/>
    </source>
</evidence>
<organism evidence="7 8">
    <name type="scientific">Thiorhodococcus fuscus</name>
    <dbReference type="NCBI Taxonomy" id="527200"/>
    <lineage>
        <taxon>Bacteria</taxon>
        <taxon>Pseudomonadati</taxon>
        <taxon>Pseudomonadota</taxon>
        <taxon>Gammaproteobacteria</taxon>
        <taxon>Chromatiales</taxon>
        <taxon>Chromatiaceae</taxon>
        <taxon>Thiorhodococcus</taxon>
    </lineage>
</organism>
<dbReference type="Gene3D" id="3.40.50.300">
    <property type="entry name" value="P-loop containing nucleotide triphosphate hydrolases"/>
    <property type="match status" value="1"/>
</dbReference>
<dbReference type="SUPFAM" id="SSF52540">
    <property type="entry name" value="P-loop containing nucleoside triphosphate hydrolases"/>
    <property type="match status" value="1"/>
</dbReference>
<evidence type="ECO:0000256" key="1">
    <source>
        <dbReference type="ARBA" id="ARBA00022741"/>
    </source>
</evidence>
<keyword evidence="2 4" id="KW-0067">ATP-binding</keyword>
<name>A0ABW4Y5Q1_9GAMM</name>
<feature type="domain" description="RapZ C-terminal" evidence="6">
    <location>
        <begin position="166"/>
        <end position="284"/>
    </location>
</feature>
<feature type="binding site" evidence="4">
    <location>
        <begin position="8"/>
        <end position="15"/>
    </location>
    <ligand>
        <name>ATP</name>
        <dbReference type="ChEBI" id="CHEBI:30616"/>
    </ligand>
</feature>
<evidence type="ECO:0000256" key="4">
    <source>
        <dbReference type="HAMAP-Rule" id="MF_00636"/>
    </source>
</evidence>
<evidence type="ECO:0000256" key="3">
    <source>
        <dbReference type="ARBA" id="ARBA00023134"/>
    </source>
</evidence>
<proteinExistence type="inferred from homology"/>
<dbReference type="Proteomes" id="UP001597337">
    <property type="component" value="Unassembled WGS sequence"/>
</dbReference>
<dbReference type="Pfam" id="PF22740">
    <property type="entry name" value="PapZ_C"/>
    <property type="match status" value="1"/>
</dbReference>
<reference evidence="8" key="1">
    <citation type="journal article" date="2019" name="Int. J. Syst. Evol. Microbiol.">
        <title>The Global Catalogue of Microorganisms (GCM) 10K type strain sequencing project: providing services to taxonomists for standard genome sequencing and annotation.</title>
        <authorList>
            <consortium name="The Broad Institute Genomics Platform"/>
            <consortium name="The Broad Institute Genome Sequencing Center for Infectious Disease"/>
            <person name="Wu L."/>
            <person name="Ma J."/>
        </authorList>
    </citation>
    <scope>NUCLEOTIDE SEQUENCE [LARGE SCALE GENOMIC DNA]</scope>
    <source>
        <strain evidence="8">KACC 12597</strain>
    </source>
</reference>
<gene>
    <name evidence="7" type="primary">rapZ</name>
    <name evidence="7" type="ORF">ACFSJC_06665</name>
</gene>
<feature type="binding site" evidence="4">
    <location>
        <begin position="60"/>
        <end position="63"/>
    </location>
    <ligand>
        <name>GTP</name>
        <dbReference type="ChEBI" id="CHEBI:37565"/>
    </ligand>
</feature>
<evidence type="ECO:0000313" key="8">
    <source>
        <dbReference type="Proteomes" id="UP001597337"/>
    </source>
</evidence>
<accession>A0ABW4Y5Q1</accession>
<dbReference type="Pfam" id="PF03668">
    <property type="entry name" value="RapZ-like_N"/>
    <property type="match status" value="1"/>
</dbReference>
<dbReference type="InterPro" id="IPR053931">
    <property type="entry name" value="RapZ_C"/>
</dbReference>
<dbReference type="EMBL" id="JBHUHX010000015">
    <property type="protein sequence ID" value="MFD2111517.1"/>
    <property type="molecule type" value="Genomic_DNA"/>
</dbReference>
<dbReference type="NCBIfam" id="NF003828">
    <property type="entry name" value="PRK05416.1"/>
    <property type="match status" value="1"/>
</dbReference>
<dbReference type="RefSeq" id="WP_386024985.1">
    <property type="nucleotide sequence ID" value="NZ_JBHUHX010000015.1"/>
</dbReference>
<evidence type="ECO:0000313" key="7">
    <source>
        <dbReference type="EMBL" id="MFD2111517.1"/>
    </source>
</evidence>
<sequence length="285" mass="32510">MKLIILSGLSGSGKSVALHTLEDLGYYCIDNLPLFLLKDLALGLHNTLDTAFTNTAVGIDARTNREALIQLPQLVTTALEQGIDCHVLFLETQTETLIKRFSETRRKHPLTRGERPLSEAIQLERELLKPIRDCADVQIDTTQTNIHELRDRVRGWAMGNASPKASILLQSFGFKHGVPQDVDFVFDVRCLPNPHWQPELKPLTGLDPLIEAFLEEHTETRDMRDDILTFFERWIPHFETDGRSYLTIAIGCTGGQHRSVYMTEQLRRHFERLGHSVIVRHRELA</sequence>
<evidence type="ECO:0000259" key="6">
    <source>
        <dbReference type="Pfam" id="PF22740"/>
    </source>
</evidence>
<dbReference type="PIRSF" id="PIRSF005052">
    <property type="entry name" value="P-loopkin"/>
    <property type="match status" value="1"/>
</dbReference>
<feature type="domain" description="RapZ-like N-terminal" evidence="5">
    <location>
        <begin position="1"/>
        <end position="159"/>
    </location>
</feature>
<dbReference type="InterPro" id="IPR027417">
    <property type="entry name" value="P-loop_NTPase"/>
</dbReference>
<comment type="caution">
    <text evidence="7">The sequence shown here is derived from an EMBL/GenBank/DDBJ whole genome shotgun (WGS) entry which is preliminary data.</text>
</comment>